<evidence type="ECO:0000256" key="6">
    <source>
        <dbReference type="ARBA" id="ARBA00022989"/>
    </source>
</evidence>
<keyword evidence="9 10" id="KW-0807">Transducer</keyword>
<keyword evidence="4 10" id="KW-0812">Transmembrane</keyword>
<dbReference type="GO" id="GO:0005886">
    <property type="term" value="C:plasma membrane"/>
    <property type="evidence" value="ECO:0007669"/>
    <property type="project" value="UniProtKB-SubCell"/>
</dbReference>
<sequence>MPLPQPENYFDRLMFIAMKACSCHETSGIRYFMFAIVIWTLYELSFAINIINAENVYDVMDVIVYVICSAGGIVTVILLYHRKLMNATLNRGRENLFRYTEDEQMQRDYEQTIDRTGIKSVFSVVSILLYASVFFFVIPPQIIAIYSADKTRSSFEKSVAFPTWFPFKLNTWRRFLIANAMQSSAAAVVSFNLQCGFLLFFYETIIVRYETEALFEIMNRTNTRLDNERKANYDRIIRESNNGRGVRNNDNSNNINKQLLLLQQKDEASFITFLKQCYQHHVAICKFVTDTVECYMVAIVILMGAMYMDLVLDTYLIIKEPHFSRKLERVVNFAITMTVLFVLCYIGERLIEINGRYRDQIYQTTWYDRPIAVKKLVLRLLCVNNWTQSISFTPNKTLSLMLFGAIIKSVYSTIQFLIAVT</sequence>
<feature type="transmembrane region" description="Helical" evidence="10">
    <location>
        <begin position="31"/>
        <end position="51"/>
    </location>
</feature>
<comment type="similarity">
    <text evidence="10">Belongs to the insect chemoreceptor superfamily. Heteromeric odorant receptor channel (TC 1.A.69) family.</text>
</comment>
<evidence type="ECO:0000256" key="5">
    <source>
        <dbReference type="ARBA" id="ARBA00022725"/>
    </source>
</evidence>
<name>A0A0U3TV29_9HEMI</name>
<dbReference type="GO" id="GO:0007165">
    <property type="term" value="P:signal transduction"/>
    <property type="evidence" value="ECO:0007669"/>
    <property type="project" value="UniProtKB-KW"/>
</dbReference>
<keyword evidence="2" id="KW-1003">Cell membrane</keyword>
<dbReference type="PANTHER" id="PTHR21137:SF35">
    <property type="entry name" value="ODORANT RECEPTOR 19A-RELATED"/>
    <property type="match status" value="1"/>
</dbReference>
<comment type="caution">
    <text evidence="10">Lacks conserved residue(s) required for the propagation of feature annotation.</text>
</comment>
<feature type="transmembrane region" description="Helical" evidence="10">
    <location>
        <begin position="63"/>
        <end position="81"/>
    </location>
</feature>
<keyword evidence="5 10" id="KW-0552">Olfaction</keyword>
<dbReference type="Pfam" id="PF02949">
    <property type="entry name" value="7tm_6"/>
    <property type="match status" value="1"/>
</dbReference>
<evidence type="ECO:0000256" key="8">
    <source>
        <dbReference type="ARBA" id="ARBA00023170"/>
    </source>
</evidence>
<evidence type="ECO:0000256" key="3">
    <source>
        <dbReference type="ARBA" id="ARBA00022606"/>
    </source>
</evidence>
<organism evidence="11">
    <name type="scientific">Drosicha corpulenta</name>
    <dbReference type="NCBI Taxonomy" id="535978"/>
    <lineage>
        <taxon>Eukaryota</taxon>
        <taxon>Metazoa</taxon>
        <taxon>Ecdysozoa</taxon>
        <taxon>Arthropoda</taxon>
        <taxon>Hexapoda</taxon>
        <taxon>Insecta</taxon>
        <taxon>Pterygota</taxon>
        <taxon>Neoptera</taxon>
        <taxon>Paraneoptera</taxon>
        <taxon>Hemiptera</taxon>
        <taxon>Sternorrhyncha</taxon>
        <taxon>Coccoidea</taxon>
        <taxon>Monophlebidae</taxon>
        <taxon>Drosicha</taxon>
    </lineage>
</organism>
<evidence type="ECO:0000256" key="9">
    <source>
        <dbReference type="ARBA" id="ARBA00023224"/>
    </source>
</evidence>
<accession>A0A0U3TV29</accession>
<feature type="transmembrane region" description="Helical" evidence="10">
    <location>
        <begin position="330"/>
        <end position="348"/>
    </location>
</feature>
<evidence type="ECO:0000256" key="10">
    <source>
        <dbReference type="RuleBase" id="RU351113"/>
    </source>
</evidence>
<feature type="transmembrane region" description="Helical" evidence="10">
    <location>
        <begin position="398"/>
        <end position="420"/>
    </location>
</feature>
<comment type="subcellular location">
    <subcellularLocation>
        <location evidence="1 10">Cell membrane</location>
        <topology evidence="1 10">Multi-pass membrane protein</topology>
    </subcellularLocation>
</comment>
<keyword evidence="7 10" id="KW-0472">Membrane</keyword>
<reference evidence="11" key="1">
    <citation type="submission" date="2015-11" db="EMBL/GenBank/DDBJ databases">
        <title>Identification of candidate chemosensory genes in the antennal transcriptome of Drosicha corpulenta (Kuwana).</title>
        <authorList>
            <person name="Zhang Y."/>
            <person name="Gao Q."/>
            <person name="Xie Y."/>
        </authorList>
    </citation>
    <scope>NUCLEOTIDE SEQUENCE</scope>
</reference>
<feature type="transmembrane region" description="Helical" evidence="10">
    <location>
        <begin position="121"/>
        <end position="146"/>
    </location>
</feature>
<feature type="transmembrane region" description="Helical" evidence="10">
    <location>
        <begin position="295"/>
        <end position="318"/>
    </location>
</feature>
<dbReference type="AlphaFoldDB" id="A0A0U3TV29"/>
<protein>
    <recommendedName>
        <fullName evidence="10">Odorant receptor</fullName>
    </recommendedName>
</protein>
<dbReference type="GO" id="GO:0004984">
    <property type="term" value="F:olfactory receptor activity"/>
    <property type="evidence" value="ECO:0007669"/>
    <property type="project" value="InterPro"/>
</dbReference>
<keyword evidence="8 10" id="KW-0675">Receptor</keyword>
<evidence type="ECO:0000256" key="7">
    <source>
        <dbReference type="ARBA" id="ARBA00023136"/>
    </source>
</evidence>
<evidence type="ECO:0000256" key="4">
    <source>
        <dbReference type="ARBA" id="ARBA00022692"/>
    </source>
</evidence>
<dbReference type="EMBL" id="KU133808">
    <property type="protein sequence ID" value="ALV87633.1"/>
    <property type="molecule type" value="mRNA"/>
</dbReference>
<evidence type="ECO:0000256" key="1">
    <source>
        <dbReference type="ARBA" id="ARBA00004651"/>
    </source>
</evidence>
<dbReference type="InterPro" id="IPR004117">
    <property type="entry name" value="7tm6_olfct_rcpt"/>
</dbReference>
<proteinExistence type="evidence at transcript level"/>
<dbReference type="PANTHER" id="PTHR21137">
    <property type="entry name" value="ODORANT RECEPTOR"/>
    <property type="match status" value="1"/>
</dbReference>
<keyword evidence="3 10" id="KW-0716">Sensory transduction</keyword>
<dbReference type="GO" id="GO:0005549">
    <property type="term" value="F:odorant binding"/>
    <property type="evidence" value="ECO:0007669"/>
    <property type="project" value="InterPro"/>
</dbReference>
<evidence type="ECO:0000256" key="2">
    <source>
        <dbReference type="ARBA" id="ARBA00022475"/>
    </source>
</evidence>
<evidence type="ECO:0000313" key="11">
    <source>
        <dbReference type="EMBL" id="ALV87633.1"/>
    </source>
</evidence>
<keyword evidence="6 10" id="KW-1133">Transmembrane helix</keyword>